<dbReference type="InterPro" id="IPR038180">
    <property type="entry name" value="FlgT_N_sf"/>
</dbReference>
<feature type="domain" description="Flagellar assembly protein T middle" evidence="2">
    <location>
        <begin position="129"/>
        <end position="291"/>
    </location>
</feature>
<comment type="caution">
    <text evidence="4">The sequence shown here is derived from an EMBL/GenBank/DDBJ whole genome shotgun (WGS) entry which is preliminary data.</text>
</comment>
<proteinExistence type="predicted"/>
<feature type="domain" description="Flagellar assembly protein T N-terminal" evidence="3">
    <location>
        <begin position="24"/>
        <end position="104"/>
    </location>
</feature>
<organism evidence="4 5">
    <name type="scientific">Paludibacterium purpuratum</name>
    <dbReference type="NCBI Taxonomy" id="1144873"/>
    <lineage>
        <taxon>Bacteria</taxon>
        <taxon>Pseudomonadati</taxon>
        <taxon>Pseudomonadota</taxon>
        <taxon>Betaproteobacteria</taxon>
        <taxon>Neisseriales</taxon>
        <taxon>Chromobacteriaceae</taxon>
        <taxon>Paludibacterium</taxon>
    </lineage>
</organism>
<dbReference type="Gene3D" id="3.40.50.10610">
    <property type="entry name" value="ABC-type transport auxiliary lipoprotein component"/>
    <property type="match status" value="1"/>
</dbReference>
<name>A0A4R7BDU3_9NEIS</name>
<keyword evidence="4" id="KW-0969">Cilium</keyword>
<reference evidence="4 5" key="1">
    <citation type="submission" date="2019-03" db="EMBL/GenBank/DDBJ databases">
        <title>Genomic Encyclopedia of Type Strains, Phase III (KMG-III): the genomes of soil and plant-associated and newly described type strains.</title>
        <authorList>
            <person name="Whitman W."/>
        </authorList>
    </citation>
    <scope>NUCLEOTIDE SEQUENCE [LARGE SCALE GENOMIC DNA]</scope>
    <source>
        <strain evidence="4 5">CECT 8976</strain>
    </source>
</reference>
<dbReference type="Gene3D" id="3.30.1660.40">
    <property type="entry name" value="FlgT, N-terminal domain"/>
    <property type="match status" value="1"/>
</dbReference>
<evidence type="ECO:0000259" key="2">
    <source>
        <dbReference type="Pfam" id="PF16539"/>
    </source>
</evidence>
<dbReference type="InterPro" id="IPR032370">
    <property type="entry name" value="FlgT_N"/>
</dbReference>
<feature type="chain" id="PRO_5020397455" evidence="1">
    <location>
        <begin position="22"/>
        <end position="424"/>
    </location>
</feature>
<evidence type="ECO:0000313" key="5">
    <source>
        <dbReference type="Proteomes" id="UP000295611"/>
    </source>
</evidence>
<dbReference type="RefSeq" id="WP_133678238.1">
    <property type="nucleotide sequence ID" value="NZ_SNZP01000001.1"/>
</dbReference>
<evidence type="ECO:0000256" key="1">
    <source>
        <dbReference type="SAM" id="SignalP"/>
    </source>
</evidence>
<dbReference type="OrthoDB" id="8778507at2"/>
<keyword evidence="4" id="KW-0966">Cell projection</keyword>
<dbReference type="InterPro" id="IPR032386">
    <property type="entry name" value="FlgT_M"/>
</dbReference>
<protein>
    <submittedName>
        <fullName evidence="4">Flagellar assembly T-like protein</fullName>
    </submittedName>
</protein>
<dbReference type="AlphaFoldDB" id="A0A4R7BDU3"/>
<keyword evidence="5" id="KW-1185">Reference proteome</keyword>
<dbReference type="Pfam" id="PF16539">
    <property type="entry name" value="FlgT_M"/>
    <property type="match status" value="1"/>
</dbReference>
<keyword evidence="1" id="KW-0732">Signal</keyword>
<sequence length="424" mass="44854">MRLNKLSAALVAALFLSAAEAAPIEANGSAPLDAGVTAAREMAIQDALRQAALSQGAQVNSAQYMNSGVVSESTSLSAAPISGKVKVLDEHADGDLYQVRVQIDPDQPVQSGPSAGRAPAGCGVPDGRALRRRVAAAYFYVDHPADANDLDALGVRLAHDMARRLALRSNEFAARDAGNIGLLPNDRLTEPALAAGTVRQLAGSTNAQFVVAGRVLSTSVTKRALRPTLFGSTVTSQQGAYYSGPLSALLGPGVIYRPVAREFQLELWIYDGLTGSLLRTQQFSTSATGYIQPKVQPVFGSEAFWQTDYGEEINTLLDQVTEDVTATLSCIPFTARVLRVADGQVYLDAGGLDGLQVGDKMLVYRQRLSNTLVDPLSGQELGVPETLLGDVSLIQVQPNLSVALAHGVKSSVQAGDLLRFIPKR</sequence>
<gene>
    <name evidence="4" type="ORF">DFP86_101317</name>
</gene>
<evidence type="ECO:0000259" key="3">
    <source>
        <dbReference type="Pfam" id="PF16548"/>
    </source>
</evidence>
<accession>A0A4R7BDU3</accession>
<evidence type="ECO:0000313" key="4">
    <source>
        <dbReference type="EMBL" id="TDR82923.1"/>
    </source>
</evidence>
<dbReference type="Pfam" id="PF16548">
    <property type="entry name" value="FlgT_N"/>
    <property type="match status" value="1"/>
</dbReference>
<feature type="signal peptide" evidence="1">
    <location>
        <begin position="1"/>
        <end position="21"/>
    </location>
</feature>
<keyword evidence="4" id="KW-0282">Flagellum</keyword>
<dbReference type="EMBL" id="SNZP01000001">
    <property type="protein sequence ID" value="TDR82923.1"/>
    <property type="molecule type" value="Genomic_DNA"/>
</dbReference>
<dbReference type="Proteomes" id="UP000295611">
    <property type="component" value="Unassembled WGS sequence"/>
</dbReference>